<dbReference type="Ensembl" id="ENSSLUT00000038749.1">
    <property type="protein sequence ID" value="ENSSLUP00000037591.1"/>
    <property type="gene ID" value="ENSSLUG00000016770.1"/>
</dbReference>
<protein>
    <submittedName>
        <fullName evidence="2">Uncharacterized protein</fullName>
    </submittedName>
</protein>
<keyword evidence="3" id="KW-1185">Reference proteome</keyword>
<organism evidence="2 3">
    <name type="scientific">Sander lucioperca</name>
    <name type="common">Pike-perch</name>
    <name type="synonym">Perca lucioperca</name>
    <dbReference type="NCBI Taxonomy" id="283035"/>
    <lineage>
        <taxon>Eukaryota</taxon>
        <taxon>Metazoa</taxon>
        <taxon>Chordata</taxon>
        <taxon>Craniata</taxon>
        <taxon>Vertebrata</taxon>
        <taxon>Euteleostomi</taxon>
        <taxon>Actinopterygii</taxon>
        <taxon>Neopterygii</taxon>
        <taxon>Teleostei</taxon>
        <taxon>Neoteleostei</taxon>
        <taxon>Acanthomorphata</taxon>
        <taxon>Eupercaria</taxon>
        <taxon>Perciformes</taxon>
        <taxon>Percoidei</taxon>
        <taxon>Percidae</taxon>
        <taxon>Luciopercinae</taxon>
        <taxon>Sander</taxon>
    </lineage>
</organism>
<dbReference type="AlphaFoldDB" id="A0A8C9ZB92"/>
<reference evidence="2" key="1">
    <citation type="submission" date="2025-08" db="UniProtKB">
        <authorList>
            <consortium name="Ensembl"/>
        </authorList>
    </citation>
    <scope>IDENTIFICATION</scope>
</reference>
<sequence length="179" mass="19970">MERSVKYWYKRTSSPGTETCHKAPVSSSLNKRSCRWDFHPSLLTDLGRVSPPGHVLGPDGLLDAVHLLLVALAVAGGVLLGLLQCRLQGLDPLSRSFLRRKSSSSPFLQRLSSFSNQVTVLLRVLFFSFSLSYFCFHCSAVSSTLTVTVFLMVFCGLFWFYWPTDLCPNMRVDLVSASL</sequence>
<proteinExistence type="predicted"/>
<accession>A0A8C9ZB92</accession>
<keyword evidence="1" id="KW-0812">Transmembrane</keyword>
<feature type="transmembrane region" description="Helical" evidence="1">
    <location>
        <begin position="107"/>
        <end position="134"/>
    </location>
</feature>
<keyword evidence="1" id="KW-0472">Membrane</keyword>
<evidence type="ECO:0000256" key="1">
    <source>
        <dbReference type="SAM" id="Phobius"/>
    </source>
</evidence>
<reference evidence="2" key="2">
    <citation type="submission" date="2025-09" db="UniProtKB">
        <authorList>
            <consortium name="Ensembl"/>
        </authorList>
    </citation>
    <scope>IDENTIFICATION</scope>
</reference>
<keyword evidence="1" id="KW-1133">Transmembrane helix</keyword>
<evidence type="ECO:0000313" key="2">
    <source>
        <dbReference type="Ensembl" id="ENSSLUP00000037591.1"/>
    </source>
</evidence>
<feature type="transmembrane region" description="Helical" evidence="1">
    <location>
        <begin position="140"/>
        <end position="162"/>
    </location>
</feature>
<dbReference type="Proteomes" id="UP000694568">
    <property type="component" value="Unplaced"/>
</dbReference>
<evidence type="ECO:0000313" key="3">
    <source>
        <dbReference type="Proteomes" id="UP000694568"/>
    </source>
</evidence>
<feature type="transmembrane region" description="Helical" evidence="1">
    <location>
        <begin position="64"/>
        <end position="87"/>
    </location>
</feature>
<name>A0A8C9ZB92_SANLU</name>
<dbReference type="GeneTree" id="ENSGT01030000234815"/>